<dbReference type="EC" id="2.7.4.3" evidence="5 7"/>
<dbReference type="PRINTS" id="PR00094">
    <property type="entry name" value="ADENYLTKNASE"/>
</dbReference>
<dbReference type="InterPro" id="IPR006259">
    <property type="entry name" value="Adenyl_kin_sub"/>
</dbReference>
<name>A0A3M4C8B7_9PSED</name>
<dbReference type="CDD" id="cd01428">
    <property type="entry name" value="ADK"/>
    <property type="match status" value="1"/>
</dbReference>
<feature type="region of interest" description="LID" evidence="5">
    <location>
        <begin position="127"/>
        <end position="164"/>
    </location>
</feature>
<dbReference type="Proteomes" id="UP000269044">
    <property type="component" value="Unassembled WGS sequence"/>
</dbReference>
<comment type="similarity">
    <text evidence="5 6">Belongs to the adenylate kinase family.</text>
</comment>
<dbReference type="InterPro" id="IPR000850">
    <property type="entry name" value="Adenylat/UMP-CMP_kin"/>
</dbReference>
<feature type="region of interest" description="NMP" evidence="5">
    <location>
        <begin position="35"/>
        <end position="64"/>
    </location>
</feature>
<dbReference type="NCBIfam" id="NF001379">
    <property type="entry name" value="PRK00279.1-1"/>
    <property type="match status" value="1"/>
</dbReference>
<feature type="binding site" evidence="5">
    <location>
        <begin position="15"/>
        <end position="20"/>
    </location>
    <ligand>
        <name>ATP</name>
        <dbReference type="ChEBI" id="CHEBI:30616"/>
    </ligand>
</feature>
<dbReference type="AlphaFoldDB" id="A0A3M4C8B7"/>
<evidence type="ECO:0000256" key="6">
    <source>
        <dbReference type="RuleBase" id="RU003330"/>
    </source>
</evidence>
<feature type="binding site" evidence="5">
    <location>
        <begin position="90"/>
        <end position="93"/>
    </location>
    <ligand>
        <name>AMP</name>
        <dbReference type="ChEBI" id="CHEBI:456215"/>
    </ligand>
</feature>
<accession>A0A3M4C8B7</accession>
<keyword evidence="1 5" id="KW-0808">Transferase</keyword>
<organism evidence="9 10">
    <name type="scientific">Pseudomonas syringae pv. delphinii</name>
    <dbReference type="NCBI Taxonomy" id="192088"/>
    <lineage>
        <taxon>Bacteria</taxon>
        <taxon>Pseudomonadati</taxon>
        <taxon>Pseudomonadota</taxon>
        <taxon>Gammaproteobacteria</taxon>
        <taxon>Pseudomonadales</taxon>
        <taxon>Pseudomonadaceae</taxon>
        <taxon>Pseudomonas</taxon>
    </lineage>
</organism>
<evidence type="ECO:0000259" key="8">
    <source>
        <dbReference type="Pfam" id="PF05191"/>
    </source>
</evidence>
<dbReference type="SUPFAM" id="SSF52540">
    <property type="entry name" value="P-loop containing nucleoside triphosphate hydrolases"/>
    <property type="match status" value="1"/>
</dbReference>
<feature type="binding site" evidence="5">
    <location>
        <begin position="137"/>
        <end position="138"/>
    </location>
    <ligand>
        <name>ATP</name>
        <dbReference type="ChEBI" id="CHEBI:30616"/>
    </ligand>
</feature>
<evidence type="ECO:0000313" key="9">
    <source>
        <dbReference type="EMBL" id="RMQ22707.1"/>
    </source>
</evidence>
<dbReference type="PROSITE" id="PS00113">
    <property type="entry name" value="ADENYLATE_KINASE"/>
    <property type="match status" value="1"/>
</dbReference>
<dbReference type="GO" id="GO:0005524">
    <property type="term" value="F:ATP binding"/>
    <property type="evidence" value="ECO:0007669"/>
    <property type="project" value="UniProtKB-UniRule"/>
</dbReference>
<dbReference type="NCBIfam" id="TIGR01351">
    <property type="entry name" value="adk"/>
    <property type="match status" value="1"/>
</dbReference>
<comment type="pathway">
    <text evidence="5">Purine metabolism; AMP biosynthesis via salvage pathway; AMP from ADP: step 1/1.</text>
</comment>
<dbReference type="HAMAP" id="MF_00235">
    <property type="entry name" value="Adenylate_kinase_Adk"/>
    <property type="match status" value="1"/>
</dbReference>
<evidence type="ECO:0000256" key="3">
    <source>
        <dbReference type="ARBA" id="ARBA00022741"/>
    </source>
</evidence>
<dbReference type="GO" id="GO:0004017">
    <property type="term" value="F:AMP kinase activity"/>
    <property type="evidence" value="ECO:0007669"/>
    <property type="project" value="UniProtKB-UniRule"/>
</dbReference>
<dbReference type="NCBIfam" id="NF011100">
    <property type="entry name" value="PRK14527.1"/>
    <property type="match status" value="1"/>
</dbReference>
<reference evidence="9 10" key="1">
    <citation type="submission" date="2018-08" db="EMBL/GenBank/DDBJ databases">
        <title>Recombination of ecologically and evolutionarily significant loci maintains genetic cohesion in the Pseudomonas syringae species complex.</title>
        <authorList>
            <person name="Dillon M."/>
            <person name="Thakur S."/>
            <person name="Almeida R.N.D."/>
            <person name="Weir B.S."/>
            <person name="Guttman D.S."/>
        </authorList>
    </citation>
    <scope>NUCLEOTIDE SEQUENCE [LARGE SCALE GENOMIC DNA]</scope>
    <source>
        <strain evidence="9 10">ICMP 13052</strain>
    </source>
</reference>
<comment type="subunit">
    <text evidence="5 7">Monomer.</text>
</comment>
<feature type="binding site" evidence="5">
    <location>
        <position position="161"/>
    </location>
    <ligand>
        <name>AMP</name>
        <dbReference type="ChEBI" id="CHEBI:456215"/>
    </ligand>
</feature>
<dbReference type="EMBL" id="RBRA01000184">
    <property type="protein sequence ID" value="RMQ22707.1"/>
    <property type="molecule type" value="Genomic_DNA"/>
</dbReference>
<evidence type="ECO:0000256" key="1">
    <source>
        <dbReference type="ARBA" id="ARBA00022679"/>
    </source>
</evidence>
<dbReference type="UniPathway" id="UPA00588">
    <property type="reaction ID" value="UER00649"/>
</dbReference>
<feature type="binding site" evidence="5">
    <location>
        <begin position="62"/>
        <end position="64"/>
    </location>
    <ligand>
        <name>AMP</name>
        <dbReference type="ChEBI" id="CHEBI:456215"/>
    </ligand>
</feature>
<dbReference type="Gene3D" id="3.40.50.300">
    <property type="entry name" value="P-loop containing nucleotide triphosphate hydrolases"/>
    <property type="match status" value="1"/>
</dbReference>
<feature type="binding site" evidence="5">
    <location>
        <position position="41"/>
    </location>
    <ligand>
        <name>AMP</name>
        <dbReference type="ChEBI" id="CHEBI:456215"/>
    </ligand>
</feature>
<dbReference type="GO" id="GO:0005737">
    <property type="term" value="C:cytoplasm"/>
    <property type="evidence" value="ECO:0007669"/>
    <property type="project" value="UniProtKB-SubCell"/>
</dbReference>
<dbReference type="Pfam" id="PF00406">
    <property type="entry name" value="ADK"/>
    <property type="match status" value="1"/>
</dbReference>
<comment type="subcellular location">
    <subcellularLocation>
        <location evidence="5 7">Cytoplasm</location>
    </subcellularLocation>
</comment>
<protein>
    <recommendedName>
        <fullName evidence="5 7">Adenylate kinase</fullName>
        <shortName evidence="5">AK</shortName>
        <ecNumber evidence="5 7">2.7.4.3</ecNumber>
    </recommendedName>
    <alternativeName>
        <fullName evidence="5">ATP-AMP transphosphorylase</fullName>
    </alternativeName>
    <alternativeName>
        <fullName evidence="5">ATP:AMP phosphotransferase</fullName>
    </alternativeName>
    <alternativeName>
        <fullName evidence="5">Adenylate monophosphate kinase</fullName>
    </alternativeName>
</protein>
<proteinExistence type="inferred from homology"/>
<feature type="binding site" evidence="5">
    <location>
        <position position="172"/>
    </location>
    <ligand>
        <name>AMP</name>
        <dbReference type="ChEBI" id="CHEBI:456215"/>
    </ligand>
</feature>
<dbReference type="InterPro" id="IPR033690">
    <property type="entry name" value="Adenylat_kinase_CS"/>
</dbReference>
<evidence type="ECO:0000256" key="2">
    <source>
        <dbReference type="ARBA" id="ARBA00022727"/>
    </source>
</evidence>
<dbReference type="Pfam" id="PF05191">
    <property type="entry name" value="ADK_lid"/>
    <property type="match status" value="1"/>
</dbReference>
<keyword evidence="4 5" id="KW-0418">Kinase</keyword>
<keyword evidence="5 7" id="KW-0067">ATP-binding</keyword>
<feature type="binding site" evidence="5">
    <location>
        <position position="128"/>
    </location>
    <ligand>
        <name>ATP</name>
        <dbReference type="ChEBI" id="CHEBI:30616"/>
    </ligand>
</feature>
<feature type="binding site" evidence="5">
    <location>
        <position position="36"/>
    </location>
    <ligand>
        <name>AMP</name>
        <dbReference type="ChEBI" id="CHEBI:456215"/>
    </ligand>
</feature>
<dbReference type="GO" id="GO:0044209">
    <property type="term" value="P:AMP salvage"/>
    <property type="evidence" value="ECO:0007669"/>
    <property type="project" value="UniProtKB-UniRule"/>
</dbReference>
<evidence type="ECO:0000256" key="7">
    <source>
        <dbReference type="RuleBase" id="RU003331"/>
    </source>
</evidence>
<comment type="function">
    <text evidence="5">Catalyzes the reversible transfer of the terminal phosphate group between ATP and AMP. Plays an important role in cellular energy homeostasis and in adenine nucleotide metabolism.</text>
</comment>
<gene>
    <name evidence="5" type="primary">adk</name>
    <name evidence="9" type="ORF">ALQ08_100010</name>
</gene>
<comment type="domain">
    <text evidence="5">Consists of three domains, a large central CORE domain and two small peripheral domains, NMPbind and LID, which undergo movements during catalysis. The LID domain closes over the site of phosphoryl transfer upon ATP binding. Assembling and dissambling the active center during each catalytic cycle provides an effective means to prevent ATP hydrolysis.</text>
</comment>
<dbReference type="NCBIfam" id="NF001381">
    <property type="entry name" value="PRK00279.1-3"/>
    <property type="match status" value="1"/>
</dbReference>
<feature type="binding site" evidence="5">
    <location>
        <position position="206"/>
    </location>
    <ligand>
        <name>ATP</name>
        <dbReference type="ChEBI" id="CHEBI:30616"/>
    </ligand>
</feature>
<dbReference type="FunFam" id="3.40.50.300:FF:000106">
    <property type="entry name" value="Adenylate kinase mitochondrial"/>
    <property type="match status" value="1"/>
</dbReference>
<keyword evidence="5" id="KW-0963">Cytoplasm</keyword>
<feature type="binding site" evidence="5">
    <location>
        <position position="97"/>
    </location>
    <ligand>
        <name>AMP</name>
        <dbReference type="ChEBI" id="CHEBI:456215"/>
    </ligand>
</feature>
<sequence length="220" mass="23883">MRSMTMRVILLGAPGAGKGTQAKFITEKFGIPQISTGDMLRAAVKAGTELGLKAKSVMDAGNLVSDDLIIGLIKDRLAEPDCANGVLFDGFPRTIPQAEALLKAGLEIDHVLEIAVDDEEIVKRMSGRRVHEGSGRIYHTIFNPPKVEGVDDVTGEPLVQRKDDVEETVRLRLKVYHDQTKPLVEFYSKLEAQNGKPKCSHIPGVGSVEEITAKVLVALS</sequence>
<evidence type="ECO:0000256" key="4">
    <source>
        <dbReference type="ARBA" id="ARBA00022777"/>
    </source>
</evidence>
<dbReference type="InterPro" id="IPR027417">
    <property type="entry name" value="P-loop_NTPase"/>
</dbReference>
<comment type="caution">
    <text evidence="9">The sequence shown here is derived from an EMBL/GenBank/DDBJ whole genome shotgun (WGS) entry which is preliminary data.</text>
</comment>
<evidence type="ECO:0000256" key="5">
    <source>
        <dbReference type="HAMAP-Rule" id="MF_00235"/>
    </source>
</evidence>
<keyword evidence="3 5" id="KW-0547">Nucleotide-binding</keyword>
<comment type="catalytic activity">
    <reaction evidence="5 7">
        <text>AMP + ATP = 2 ADP</text>
        <dbReference type="Rhea" id="RHEA:12973"/>
        <dbReference type="ChEBI" id="CHEBI:30616"/>
        <dbReference type="ChEBI" id="CHEBI:456215"/>
        <dbReference type="ChEBI" id="CHEBI:456216"/>
        <dbReference type="EC" id="2.7.4.3"/>
    </reaction>
</comment>
<evidence type="ECO:0000313" key="10">
    <source>
        <dbReference type="Proteomes" id="UP000269044"/>
    </source>
</evidence>
<comment type="caution">
    <text evidence="5">Lacks conserved residue(s) required for the propagation of feature annotation.</text>
</comment>
<feature type="domain" description="Adenylate kinase active site lid" evidence="8">
    <location>
        <begin position="128"/>
        <end position="163"/>
    </location>
</feature>
<keyword evidence="2 5" id="KW-0545">Nucleotide biosynthesis</keyword>
<dbReference type="NCBIfam" id="NF001380">
    <property type="entry name" value="PRK00279.1-2"/>
    <property type="match status" value="1"/>
</dbReference>
<dbReference type="InterPro" id="IPR007862">
    <property type="entry name" value="Adenylate_kinase_lid-dom"/>
</dbReference>
<dbReference type="PANTHER" id="PTHR23359">
    <property type="entry name" value="NUCLEOTIDE KINASE"/>
    <property type="match status" value="1"/>
</dbReference>